<feature type="binding site" evidence="11">
    <location>
        <begin position="504"/>
        <end position="507"/>
    </location>
    <ligand>
        <name>GTP</name>
        <dbReference type="ChEBI" id="CHEBI:37565"/>
    </ligand>
</feature>
<keyword evidence="14" id="KW-0808">Transferase</keyword>
<dbReference type="GO" id="GO:0033993">
    <property type="term" value="P:response to lipid"/>
    <property type="evidence" value="ECO:0007669"/>
    <property type="project" value="TreeGrafter"/>
</dbReference>
<keyword evidence="15" id="KW-1185">Reference proteome</keyword>
<evidence type="ECO:0000313" key="15">
    <source>
        <dbReference type="Proteomes" id="UP000188181"/>
    </source>
</evidence>
<keyword evidence="14" id="KW-0670">Pyruvate</keyword>
<dbReference type="Pfam" id="PF17297">
    <property type="entry name" value="PEPCK_N"/>
    <property type="match status" value="1"/>
</dbReference>
<dbReference type="GO" id="GO:0006107">
    <property type="term" value="P:oxaloacetate metabolic process"/>
    <property type="evidence" value="ECO:0007669"/>
    <property type="project" value="TreeGrafter"/>
</dbReference>
<dbReference type="SUPFAM" id="SSF68923">
    <property type="entry name" value="PEP carboxykinase N-terminal domain"/>
    <property type="match status" value="1"/>
</dbReference>
<gene>
    <name evidence="11 14" type="primary">pckG</name>
    <name evidence="14" type="ORF">SMSP2_00814</name>
</gene>
<dbReference type="EMBL" id="CP019646">
    <property type="protein sequence ID" value="AQQ70463.1"/>
    <property type="molecule type" value="Genomic_DNA"/>
</dbReference>
<organism evidence="14 15">
    <name type="scientific">Limihaloglobus sulfuriphilus</name>
    <dbReference type="NCBI Taxonomy" id="1851148"/>
    <lineage>
        <taxon>Bacteria</taxon>
        <taxon>Pseudomonadati</taxon>
        <taxon>Planctomycetota</taxon>
        <taxon>Phycisphaerae</taxon>
        <taxon>Sedimentisphaerales</taxon>
        <taxon>Sedimentisphaeraceae</taxon>
        <taxon>Limihaloglobus</taxon>
    </lineage>
</organism>
<dbReference type="InterPro" id="IPR008210">
    <property type="entry name" value="PEP_carboxykinase_N"/>
</dbReference>
<keyword evidence="11" id="KW-0963">Cytoplasm</keyword>
<accession>A0A1Q2MCM7</accession>
<dbReference type="STRING" id="1851148.SMSP2_00814"/>
<dbReference type="NCBIfam" id="NF003253">
    <property type="entry name" value="PRK04210.1"/>
    <property type="match status" value="1"/>
</dbReference>
<dbReference type="GO" id="GO:0019543">
    <property type="term" value="P:propionate catabolic process"/>
    <property type="evidence" value="ECO:0007669"/>
    <property type="project" value="TreeGrafter"/>
</dbReference>
<dbReference type="GO" id="GO:0005829">
    <property type="term" value="C:cytosol"/>
    <property type="evidence" value="ECO:0007669"/>
    <property type="project" value="TreeGrafter"/>
</dbReference>
<dbReference type="OrthoDB" id="9758871at2"/>
<feature type="binding site" evidence="11">
    <location>
        <position position="288"/>
    </location>
    <ligand>
        <name>Mn(2+)</name>
        <dbReference type="ChEBI" id="CHEBI:29035"/>
    </ligand>
</feature>
<evidence type="ECO:0000259" key="12">
    <source>
        <dbReference type="Pfam" id="PF00821"/>
    </source>
</evidence>
<evidence type="ECO:0000256" key="5">
    <source>
        <dbReference type="ARBA" id="ARBA00022723"/>
    </source>
</evidence>
<evidence type="ECO:0000256" key="1">
    <source>
        <dbReference type="ARBA" id="ARBA00004742"/>
    </source>
</evidence>
<feature type="domain" description="Phosphoenolpyruvate carboxykinase C-terminal P-loop" evidence="12">
    <location>
        <begin position="237"/>
        <end position="593"/>
    </location>
</feature>
<feature type="active site" evidence="11">
    <location>
        <position position="265"/>
    </location>
</feature>
<comment type="subunit">
    <text evidence="3 11">Monomer.</text>
</comment>
<comment type="pathway">
    <text evidence="1 11">Carbohydrate biosynthesis; gluconeogenesis.</text>
</comment>
<dbReference type="EC" id="4.1.1.32" evidence="11"/>
<dbReference type="PANTHER" id="PTHR11561:SF0">
    <property type="entry name" value="PHOSPHOENOLPYRUVATE CARBOXYKINASE [GTP]-RELATED"/>
    <property type="match status" value="1"/>
</dbReference>
<dbReference type="GO" id="GO:0004613">
    <property type="term" value="F:phosphoenolpyruvate carboxykinase (GTP) activity"/>
    <property type="evidence" value="ECO:0007669"/>
    <property type="project" value="UniProtKB-UniRule"/>
</dbReference>
<dbReference type="AlphaFoldDB" id="A0A1Q2MCM7"/>
<dbReference type="SUPFAM" id="SSF53795">
    <property type="entry name" value="PEP carboxykinase-like"/>
    <property type="match status" value="1"/>
</dbReference>
<dbReference type="GO" id="GO:0030145">
    <property type="term" value="F:manganese ion binding"/>
    <property type="evidence" value="ECO:0007669"/>
    <property type="project" value="UniProtKB-UniRule"/>
</dbReference>
<keyword evidence="14" id="KW-0418">Kinase</keyword>
<reference evidence="15" key="1">
    <citation type="submission" date="2017-02" db="EMBL/GenBank/DDBJ databases">
        <title>Comparative genomics and description of representatives of a novel lineage of planctomycetes thriving in anoxic sediments.</title>
        <authorList>
            <person name="Spring S."/>
            <person name="Bunk B."/>
            <person name="Sproer C."/>
        </authorList>
    </citation>
    <scope>NUCLEOTIDE SEQUENCE [LARGE SCALE GENOMIC DNA]</scope>
    <source>
        <strain evidence="15">SM-Chi-D1</strain>
    </source>
</reference>
<feature type="binding site" evidence="11">
    <location>
        <begin position="377"/>
        <end position="379"/>
    </location>
    <ligand>
        <name>substrate</name>
    </ligand>
</feature>
<feature type="domain" description="Phosphoenolpyruvate carboxykinase GTP-utilising N-terminal" evidence="13">
    <location>
        <begin position="10"/>
        <end position="233"/>
    </location>
</feature>
<evidence type="ECO:0000313" key="14">
    <source>
        <dbReference type="EMBL" id="AQQ70463.1"/>
    </source>
</evidence>
<evidence type="ECO:0000256" key="6">
    <source>
        <dbReference type="ARBA" id="ARBA00022741"/>
    </source>
</evidence>
<dbReference type="Gene3D" id="3.90.228.20">
    <property type="match status" value="1"/>
</dbReference>
<comment type="subcellular location">
    <subcellularLocation>
        <location evidence="11">Cytoplasm</location>
    </subcellularLocation>
</comment>
<dbReference type="GO" id="GO:0046327">
    <property type="term" value="P:glycerol biosynthetic process from pyruvate"/>
    <property type="evidence" value="ECO:0007669"/>
    <property type="project" value="TreeGrafter"/>
</dbReference>
<evidence type="ECO:0000256" key="10">
    <source>
        <dbReference type="ARBA" id="ARBA00023239"/>
    </source>
</evidence>
<keyword evidence="7 11" id="KW-0210">Decarboxylase</keyword>
<feature type="binding site" evidence="11">
    <location>
        <position position="263"/>
    </location>
    <ligand>
        <name>substrate</name>
    </ligand>
</feature>
<keyword evidence="9 11" id="KW-0464">Manganese</keyword>
<keyword evidence="8 11" id="KW-0342">GTP-binding</keyword>
<dbReference type="Gene3D" id="3.40.449.10">
    <property type="entry name" value="Phosphoenolpyruvate Carboxykinase, domain 1"/>
    <property type="match status" value="1"/>
</dbReference>
<feature type="binding site" evidence="11">
    <location>
        <position position="379"/>
    </location>
    <ligand>
        <name>GTP</name>
        <dbReference type="ChEBI" id="CHEBI:37565"/>
    </ligand>
</feature>
<keyword evidence="5 11" id="KW-0479">Metal-binding</keyword>
<dbReference type="GO" id="GO:0016301">
    <property type="term" value="F:kinase activity"/>
    <property type="evidence" value="ECO:0007669"/>
    <property type="project" value="UniProtKB-KW"/>
</dbReference>
<dbReference type="InterPro" id="IPR013035">
    <property type="entry name" value="PEP_carboxykinase_C"/>
</dbReference>
<dbReference type="PROSITE" id="PS00505">
    <property type="entry name" value="PEPCK_GTP"/>
    <property type="match status" value="1"/>
</dbReference>
<dbReference type="CDD" id="cd00819">
    <property type="entry name" value="PEPCK_GTP"/>
    <property type="match status" value="1"/>
</dbReference>
<dbReference type="Pfam" id="PF00821">
    <property type="entry name" value="PEPCK_GTP"/>
    <property type="match status" value="1"/>
</dbReference>
<dbReference type="Gene3D" id="2.170.8.10">
    <property type="entry name" value="Phosphoenolpyruvate Carboxykinase, domain 2"/>
    <property type="match status" value="1"/>
</dbReference>
<dbReference type="PANTHER" id="PTHR11561">
    <property type="entry name" value="PHOSPHOENOLPYRUVATE CARBOXYKINASE"/>
    <property type="match status" value="1"/>
</dbReference>
<evidence type="ECO:0000256" key="7">
    <source>
        <dbReference type="ARBA" id="ARBA00022793"/>
    </source>
</evidence>
<evidence type="ECO:0000256" key="11">
    <source>
        <dbReference type="HAMAP-Rule" id="MF_00452"/>
    </source>
</evidence>
<evidence type="ECO:0000256" key="8">
    <source>
        <dbReference type="ARBA" id="ARBA00023134"/>
    </source>
</evidence>
<evidence type="ECO:0000256" key="9">
    <source>
        <dbReference type="ARBA" id="ARBA00023211"/>
    </source>
</evidence>
<keyword evidence="4 11" id="KW-0312">Gluconeogenesis</keyword>
<feature type="binding site" evidence="11">
    <location>
        <position position="410"/>
    </location>
    <ligand>
        <name>GTP</name>
        <dbReference type="ChEBI" id="CHEBI:37565"/>
    </ligand>
</feature>
<dbReference type="KEGG" id="pbas:SMSP2_00814"/>
<dbReference type="UniPathway" id="UPA00138"/>
<evidence type="ECO:0000256" key="2">
    <source>
        <dbReference type="ARBA" id="ARBA00005796"/>
    </source>
</evidence>
<dbReference type="PIRSF" id="PIRSF001348">
    <property type="entry name" value="PEP_carboxykinase_GTP"/>
    <property type="match status" value="1"/>
</dbReference>
<dbReference type="GO" id="GO:0006094">
    <property type="term" value="P:gluconeogenesis"/>
    <property type="evidence" value="ECO:0007669"/>
    <property type="project" value="UniProtKB-UniRule"/>
</dbReference>
<feature type="binding site" evidence="11">
    <location>
        <position position="241"/>
    </location>
    <ligand>
        <name>Mn(2+)</name>
        <dbReference type="ChEBI" id="CHEBI:29035"/>
    </ligand>
</feature>
<dbReference type="RefSeq" id="WP_146682724.1">
    <property type="nucleotide sequence ID" value="NZ_CP019646.1"/>
</dbReference>
<sequence>MTNNKKLLAWVEEVQALVKPDNVYWCDGSKEEYDKLMNVCVEANLATKLNEEKRPNSFLFRSDPSDVARVEARTYIASKKKEDAGPTNHWIDPDELKEIMTNELYDGCMKGRTLYVIPFSMGPIGSPIAKIGIEITDSPYVVTNMHIMTRVGTKVLEALGEDGDFIPCLHSVGKPLAEGETDEGKWPCAPMEKKYISHFPDDDMIWSFGSGYGGNALLGKKCLALRIASNMARKEGWMAEHMLILRMTNPEGRQYHIAGAFPSACGKTNLAMLQSTVPGWKVECVGDDIAWMKIGDDGRLYAINPEAGFFGVAPGTNYKTNPMAMESLKENSIFTNCVLTDDGDIWWEDMDEPCEHGIDWKGNEWTPESGENGAHPNARFTAPASQCPVICPDWEDPKGVPIDIFIFGGRRKSLVPLVSESFDWDHGVYMGATAASEVTAAALDVKSKIRRDPFAMLPFCGYNMGDYWQHWFKMGDRLGDKAPKAFYVNWFRRDKDGKFIWPGFGENSRVLKWMCERVDGKANAIETPIGMMPTVEDLDLEGLDISKEDMDELLKVDKSEWAAEMPEIGELFAKFGDKLPERMTAQLNKVKSRLS</sequence>
<comment type="catalytic activity">
    <reaction evidence="11">
        <text>oxaloacetate + GTP = phosphoenolpyruvate + GDP + CO2</text>
        <dbReference type="Rhea" id="RHEA:10388"/>
        <dbReference type="ChEBI" id="CHEBI:16452"/>
        <dbReference type="ChEBI" id="CHEBI:16526"/>
        <dbReference type="ChEBI" id="CHEBI:37565"/>
        <dbReference type="ChEBI" id="CHEBI:58189"/>
        <dbReference type="ChEBI" id="CHEBI:58702"/>
        <dbReference type="EC" id="4.1.1.32"/>
    </reaction>
</comment>
<feature type="binding site" evidence="11">
    <location>
        <begin position="212"/>
        <end position="214"/>
    </location>
    <ligand>
        <name>substrate</name>
    </ligand>
</feature>
<keyword evidence="10 11" id="KW-0456">Lyase</keyword>
<comment type="cofactor">
    <cofactor evidence="11">
        <name>Mn(2+)</name>
        <dbReference type="ChEBI" id="CHEBI:29035"/>
    </cofactor>
    <text evidence="11">Binds 1 Mn(2+) ion per subunit.</text>
</comment>
<keyword evidence="6 11" id="KW-0547">Nucleotide-binding</keyword>
<dbReference type="GO" id="GO:0071333">
    <property type="term" value="P:cellular response to glucose stimulus"/>
    <property type="evidence" value="ECO:0007669"/>
    <property type="project" value="TreeGrafter"/>
</dbReference>
<evidence type="ECO:0000256" key="3">
    <source>
        <dbReference type="ARBA" id="ARBA00011245"/>
    </source>
</evidence>
<feature type="binding site" evidence="11">
    <location>
        <begin position="264"/>
        <end position="269"/>
    </location>
    <ligand>
        <name>GTP</name>
        <dbReference type="ChEBI" id="CHEBI:37565"/>
    </ligand>
</feature>
<dbReference type="FunFam" id="3.40.449.10:FF:000005">
    <property type="entry name" value="Phosphoenolpyruvate carboxykinase [GTP]"/>
    <property type="match status" value="1"/>
</dbReference>
<protein>
    <recommendedName>
        <fullName evidence="11">Phosphoenolpyruvate carboxykinase [GTP]</fullName>
        <shortName evidence="11">PEP carboxykinase</shortName>
        <shortName evidence="11">PEPCK</shortName>
        <ecNumber evidence="11">4.1.1.32</ecNumber>
    </recommendedName>
    <alternativeName>
        <fullName evidence="11">GTP-dependent phosphoenolpyruvate carboxykinase</fullName>
        <shortName evidence="11">GTP-PEPCK</shortName>
    </alternativeName>
</protein>
<dbReference type="GO" id="GO:0005525">
    <property type="term" value="F:GTP binding"/>
    <property type="evidence" value="ECO:0007669"/>
    <property type="project" value="UniProtKB-UniRule"/>
</dbReference>
<dbReference type="HAMAP" id="MF_00452">
    <property type="entry name" value="PEPCK_GTP"/>
    <property type="match status" value="1"/>
</dbReference>
<feature type="binding site" evidence="11">
    <location>
        <position position="69"/>
    </location>
    <ligand>
        <name>substrate</name>
    </ligand>
</feature>
<dbReference type="InterPro" id="IPR018091">
    <property type="entry name" value="PEP_carboxykin_GTP_CS"/>
</dbReference>
<feature type="binding site" evidence="11">
    <location>
        <position position="221"/>
    </location>
    <ligand>
        <name>Mn(2+)</name>
        <dbReference type="ChEBI" id="CHEBI:29035"/>
    </ligand>
</feature>
<dbReference type="InterPro" id="IPR035078">
    <property type="entry name" value="PEP_carboxykinase_GTP_N"/>
</dbReference>
<comment type="function">
    <text evidence="11">Catalyzes the conversion of oxaloacetate (OAA) to phosphoenolpyruvate (PEP), the rate-limiting step in the metabolic pathway that produces glucose from lactate and other precursors derived from the citric acid cycle.</text>
</comment>
<proteinExistence type="inferred from homology"/>
<dbReference type="InterPro" id="IPR035077">
    <property type="entry name" value="PEP_carboxykinase_GTP_C"/>
</dbReference>
<evidence type="ECO:0000256" key="4">
    <source>
        <dbReference type="ARBA" id="ARBA00022432"/>
    </source>
</evidence>
<name>A0A1Q2MCM7_9BACT</name>
<dbReference type="Proteomes" id="UP000188181">
    <property type="component" value="Chromosome"/>
</dbReference>
<dbReference type="InterPro" id="IPR008209">
    <property type="entry name" value="PEP_carboxykinase_GTP"/>
</dbReference>
<evidence type="ECO:0000259" key="13">
    <source>
        <dbReference type="Pfam" id="PF17297"/>
    </source>
</evidence>
<dbReference type="GO" id="GO:0042594">
    <property type="term" value="P:response to starvation"/>
    <property type="evidence" value="ECO:0007669"/>
    <property type="project" value="TreeGrafter"/>
</dbReference>
<comment type="similarity">
    <text evidence="2 11">Belongs to the phosphoenolpyruvate carboxykinase [GTP] family.</text>
</comment>